<dbReference type="RefSeq" id="WP_068428990.1">
    <property type="nucleotide sequence ID" value="NZ_LVHI01000023.1"/>
</dbReference>
<dbReference type="CDD" id="cd07067">
    <property type="entry name" value="HP_PGM_like"/>
    <property type="match status" value="1"/>
</dbReference>
<evidence type="ECO:0000256" key="1">
    <source>
        <dbReference type="ARBA" id="ARBA00022801"/>
    </source>
</evidence>
<dbReference type="SUPFAM" id="SSF53254">
    <property type="entry name" value="Phosphoglycerate mutase-like"/>
    <property type="match status" value="1"/>
</dbReference>
<dbReference type="EMBL" id="LVHI01000023">
    <property type="protein sequence ID" value="OAK52877.1"/>
    <property type="molecule type" value="Genomic_DNA"/>
</dbReference>
<gene>
    <name evidence="2" type="ORF">A3K89_06120</name>
</gene>
<evidence type="ECO:0000313" key="3">
    <source>
        <dbReference type="Proteomes" id="UP000077519"/>
    </source>
</evidence>
<proteinExistence type="predicted"/>
<dbReference type="Pfam" id="PF00300">
    <property type="entry name" value="His_Phos_1"/>
    <property type="match status" value="1"/>
</dbReference>
<reference evidence="2 3" key="1">
    <citation type="submission" date="2016-03" db="EMBL/GenBank/DDBJ databases">
        <title>Genome sequence of Rhodococcus kyotonensis KB10.</title>
        <authorList>
            <person name="Jeong H."/>
            <person name="Hong C.E."/>
            <person name="Jo S.H."/>
            <person name="Park J.M."/>
        </authorList>
    </citation>
    <scope>NUCLEOTIDE SEQUENCE [LARGE SCALE GENOMIC DNA]</scope>
    <source>
        <strain evidence="2 3">KB10</strain>
    </source>
</reference>
<evidence type="ECO:0008006" key="4">
    <source>
        <dbReference type="Google" id="ProtNLM"/>
    </source>
</evidence>
<dbReference type="SMART" id="SM00855">
    <property type="entry name" value="PGAM"/>
    <property type="match status" value="1"/>
</dbReference>
<comment type="caution">
    <text evidence="2">The sequence shown here is derived from an EMBL/GenBank/DDBJ whole genome shotgun (WGS) entry which is preliminary data.</text>
</comment>
<dbReference type="Proteomes" id="UP000077519">
    <property type="component" value="Unassembled WGS sequence"/>
</dbReference>
<dbReference type="PANTHER" id="PTHR20935:SF1">
    <property type="entry name" value="SLL1549 PROTEIN"/>
    <property type="match status" value="1"/>
</dbReference>
<dbReference type="Gene3D" id="3.40.50.1240">
    <property type="entry name" value="Phosphoglycerate mutase-like"/>
    <property type="match status" value="1"/>
</dbReference>
<dbReference type="PANTHER" id="PTHR20935">
    <property type="entry name" value="PHOSPHOGLYCERATE MUTASE-RELATED"/>
    <property type="match status" value="1"/>
</dbReference>
<accession>A0A177YBJ5</accession>
<dbReference type="InterPro" id="IPR013078">
    <property type="entry name" value="His_Pase_superF_clade-1"/>
</dbReference>
<sequence>MTRTLVLMRHGKSAYPDGVEDFDRPLAERGEREAGLAGQWITEHFGAVDAVLCSTATRTRETLAATKIDAPVTYEERIYGASPEEIIDEVALTDDSVSTLLVVGHAPGIPFTALELGEATGSEAAIEIGRKFPTSAIAVLTFDTSWSEIGRGTGALTHFHVPR</sequence>
<keyword evidence="1" id="KW-0378">Hydrolase</keyword>
<dbReference type="InterPro" id="IPR029033">
    <property type="entry name" value="His_PPase_superfam"/>
</dbReference>
<keyword evidence="3" id="KW-1185">Reference proteome</keyword>
<protein>
    <recommendedName>
        <fullName evidence="4">Phosphohistidine phosphatase</fullName>
    </recommendedName>
</protein>
<evidence type="ECO:0000313" key="2">
    <source>
        <dbReference type="EMBL" id="OAK52877.1"/>
    </source>
</evidence>
<name>A0A177YBJ5_9NOCA</name>
<dbReference type="GO" id="GO:0016787">
    <property type="term" value="F:hydrolase activity"/>
    <property type="evidence" value="ECO:0007669"/>
    <property type="project" value="UniProtKB-KW"/>
</dbReference>
<dbReference type="AlphaFoldDB" id="A0A177YBJ5"/>
<dbReference type="InterPro" id="IPR051021">
    <property type="entry name" value="Mito_Ser/Thr_phosphatase"/>
</dbReference>
<organism evidence="2 3">
    <name type="scientific">Rhodococcoides kyotonense</name>
    <dbReference type="NCBI Taxonomy" id="398843"/>
    <lineage>
        <taxon>Bacteria</taxon>
        <taxon>Bacillati</taxon>
        <taxon>Actinomycetota</taxon>
        <taxon>Actinomycetes</taxon>
        <taxon>Mycobacteriales</taxon>
        <taxon>Nocardiaceae</taxon>
        <taxon>Rhodococcoides</taxon>
    </lineage>
</organism>